<keyword evidence="3" id="KW-1185">Reference proteome</keyword>
<feature type="compositionally biased region" description="Pro residues" evidence="1">
    <location>
        <begin position="78"/>
        <end position="93"/>
    </location>
</feature>
<comment type="caution">
    <text evidence="2">The sequence shown here is derived from an EMBL/GenBank/DDBJ whole genome shotgun (WGS) entry which is preliminary data.</text>
</comment>
<sequence length="93" mass="9629">MGSSTFTRTVAVPLPGTSTSCERETTSAPAAFSKTTVTVKTPSTVWGLVTSTVAYGAFFEAQLSSSTVASRGDEEELPPLPLPLPPELLLPAS</sequence>
<dbReference type="Proteomes" id="UP001596156">
    <property type="component" value="Unassembled WGS sequence"/>
</dbReference>
<proteinExistence type="predicted"/>
<feature type="region of interest" description="Disordered" evidence="1">
    <location>
        <begin position="1"/>
        <end position="25"/>
    </location>
</feature>
<protein>
    <submittedName>
        <fullName evidence="2">Uncharacterized protein</fullName>
    </submittedName>
</protein>
<reference evidence="3" key="1">
    <citation type="journal article" date="2019" name="Int. J. Syst. Evol. Microbiol.">
        <title>The Global Catalogue of Microorganisms (GCM) 10K type strain sequencing project: providing services to taxonomists for standard genome sequencing and annotation.</title>
        <authorList>
            <consortium name="The Broad Institute Genomics Platform"/>
            <consortium name="The Broad Institute Genome Sequencing Center for Infectious Disease"/>
            <person name="Wu L."/>
            <person name="Ma J."/>
        </authorList>
    </citation>
    <scope>NUCLEOTIDE SEQUENCE [LARGE SCALE GENOMIC DNA]</scope>
    <source>
        <strain evidence="3">CCM 8479</strain>
    </source>
</reference>
<dbReference type="EMBL" id="JBHSKL010000047">
    <property type="protein sequence ID" value="MFC5228976.1"/>
    <property type="molecule type" value="Genomic_DNA"/>
</dbReference>
<evidence type="ECO:0000313" key="3">
    <source>
        <dbReference type="Proteomes" id="UP001596156"/>
    </source>
</evidence>
<organism evidence="2 3">
    <name type="scientific">Streptomyces fimbriatus</name>
    <dbReference type="NCBI Taxonomy" id="68197"/>
    <lineage>
        <taxon>Bacteria</taxon>
        <taxon>Bacillati</taxon>
        <taxon>Actinomycetota</taxon>
        <taxon>Actinomycetes</taxon>
        <taxon>Kitasatosporales</taxon>
        <taxon>Streptomycetaceae</taxon>
        <taxon>Streptomyces</taxon>
    </lineage>
</organism>
<feature type="region of interest" description="Disordered" evidence="1">
    <location>
        <begin position="67"/>
        <end position="93"/>
    </location>
</feature>
<gene>
    <name evidence="2" type="ORF">ACFPN6_31395</name>
</gene>
<accession>A0ABW0DIN0</accession>
<dbReference type="RefSeq" id="WP_344644028.1">
    <property type="nucleotide sequence ID" value="NZ_BAAASS010000006.1"/>
</dbReference>
<name>A0ABW0DIN0_STRFI</name>
<evidence type="ECO:0000313" key="2">
    <source>
        <dbReference type="EMBL" id="MFC5228976.1"/>
    </source>
</evidence>
<evidence type="ECO:0000256" key="1">
    <source>
        <dbReference type="SAM" id="MobiDB-lite"/>
    </source>
</evidence>